<dbReference type="SUPFAM" id="SSF55166">
    <property type="entry name" value="Hedgehog/DD-peptidase"/>
    <property type="match status" value="1"/>
</dbReference>
<dbReference type="InterPro" id="IPR009045">
    <property type="entry name" value="Zn_M74/Hedgehog-like"/>
</dbReference>
<keyword evidence="3" id="KW-1185">Reference proteome</keyword>
<dbReference type="Pfam" id="PF08291">
    <property type="entry name" value="Peptidase_M15_3"/>
    <property type="match status" value="1"/>
</dbReference>
<accession>A0AAP2G6C4</accession>
<evidence type="ECO:0000259" key="1">
    <source>
        <dbReference type="Pfam" id="PF08291"/>
    </source>
</evidence>
<protein>
    <submittedName>
        <fullName evidence="2">DUF882 domain-containing protein</fullName>
    </submittedName>
</protein>
<dbReference type="Proteomes" id="UP001319104">
    <property type="component" value="Unassembled WGS sequence"/>
</dbReference>
<organism evidence="2 3">
    <name type="scientific">Litoribacter ruber</name>
    <dbReference type="NCBI Taxonomy" id="702568"/>
    <lineage>
        <taxon>Bacteria</taxon>
        <taxon>Pseudomonadati</taxon>
        <taxon>Bacteroidota</taxon>
        <taxon>Cytophagia</taxon>
        <taxon>Cytophagales</taxon>
        <taxon>Cyclobacteriaceae</taxon>
        <taxon>Litoribacter</taxon>
    </lineage>
</organism>
<dbReference type="EMBL" id="JAHCMY010000024">
    <property type="protein sequence ID" value="MBS9525921.1"/>
    <property type="molecule type" value="Genomic_DNA"/>
</dbReference>
<dbReference type="Gene3D" id="3.30.1380.10">
    <property type="match status" value="1"/>
</dbReference>
<comment type="caution">
    <text evidence="2">The sequence shown here is derived from an EMBL/GenBank/DDBJ whole genome shotgun (WGS) entry which is preliminary data.</text>
</comment>
<gene>
    <name evidence="2" type="ORF">KI659_18010</name>
</gene>
<sequence>MKLSTNFSLAEFASKDGSDFPPEVIDNLKELAVNLQVLRDEIKKPIQINSGYRSPAHNKSIGGAKNSTHVKGLGADIRVNGVSPNKLFQTVERLVEAGKIKTGGLKAYNSFLHIDIRGVKARW</sequence>
<dbReference type="RefSeq" id="WP_213946781.1">
    <property type="nucleotide sequence ID" value="NZ_JAHCMY010000024.1"/>
</dbReference>
<dbReference type="InterPro" id="IPR013230">
    <property type="entry name" value="Peptidase_M15A_C"/>
</dbReference>
<evidence type="ECO:0000313" key="3">
    <source>
        <dbReference type="Proteomes" id="UP001319104"/>
    </source>
</evidence>
<reference evidence="2 3" key="1">
    <citation type="submission" date="2021-05" db="EMBL/GenBank/DDBJ databases">
        <authorList>
            <person name="Zhang Z.D."/>
            <person name="Osman G."/>
        </authorList>
    </citation>
    <scope>NUCLEOTIDE SEQUENCE [LARGE SCALE GENOMIC DNA]</scope>
    <source>
        <strain evidence="2 3">KCTC 32217</strain>
    </source>
</reference>
<evidence type="ECO:0000313" key="2">
    <source>
        <dbReference type="EMBL" id="MBS9525921.1"/>
    </source>
</evidence>
<dbReference type="AlphaFoldDB" id="A0AAP2G6C4"/>
<feature type="domain" description="Peptidase M15A C-terminal" evidence="1">
    <location>
        <begin position="13"/>
        <end position="115"/>
    </location>
</feature>
<proteinExistence type="predicted"/>
<name>A0AAP2G6C4_9BACT</name>